<dbReference type="AlphaFoldDB" id="C5DJE2"/>
<organism evidence="1 2">
    <name type="scientific">Lachancea thermotolerans (strain ATCC 56472 / CBS 6340 / NRRL Y-8284)</name>
    <name type="common">Yeast</name>
    <name type="synonym">Kluyveromyces thermotolerans</name>
    <dbReference type="NCBI Taxonomy" id="559295"/>
    <lineage>
        <taxon>Eukaryota</taxon>
        <taxon>Fungi</taxon>
        <taxon>Dikarya</taxon>
        <taxon>Ascomycota</taxon>
        <taxon>Saccharomycotina</taxon>
        <taxon>Saccharomycetes</taxon>
        <taxon>Saccharomycetales</taxon>
        <taxon>Saccharomycetaceae</taxon>
        <taxon>Lachancea</taxon>
    </lineage>
</organism>
<dbReference type="EMBL" id="CU928170">
    <property type="protein sequence ID" value="CAR24431.1"/>
    <property type="molecule type" value="Genomic_DNA"/>
</dbReference>
<accession>C5DJE2</accession>
<dbReference type="Proteomes" id="UP000002036">
    <property type="component" value="Chromosome F"/>
</dbReference>
<dbReference type="RefSeq" id="XP_002554868.1">
    <property type="nucleotide sequence ID" value="XM_002554822.1"/>
</dbReference>
<name>C5DJE2_LACTC</name>
<dbReference type="HOGENOM" id="CLU_2558683_0_0_1"/>
<dbReference type="KEGG" id="lth:KLTH0F15708g"/>
<dbReference type="InParanoid" id="C5DJE2"/>
<evidence type="ECO:0000313" key="1">
    <source>
        <dbReference type="EMBL" id="CAR24431.1"/>
    </source>
</evidence>
<gene>
    <name evidence="1" type="ordered locus">KLTH0F15708g</name>
</gene>
<sequence>MCARNKNTNKGTFYTQEQSVWAPDLIQLLCLELDFRLKVSQADEKSFPFSNGAYSLAYGDTSTRAKLRETGIWKQNRSLLFT</sequence>
<reference evidence="1 2" key="1">
    <citation type="journal article" date="2009" name="Genome Res.">
        <title>Comparative genomics of protoploid Saccharomycetaceae.</title>
        <authorList>
            <consortium name="The Genolevures Consortium"/>
            <person name="Souciet J.-L."/>
            <person name="Dujon B."/>
            <person name="Gaillardin C."/>
            <person name="Johnston M."/>
            <person name="Baret P.V."/>
            <person name="Cliften P."/>
            <person name="Sherman D.J."/>
            <person name="Weissenbach J."/>
            <person name="Westhof E."/>
            <person name="Wincker P."/>
            <person name="Jubin C."/>
            <person name="Poulain J."/>
            <person name="Barbe V."/>
            <person name="Segurens B."/>
            <person name="Artiguenave F."/>
            <person name="Anthouard V."/>
            <person name="Vacherie B."/>
            <person name="Val M.-E."/>
            <person name="Fulton R.S."/>
            <person name="Minx P."/>
            <person name="Wilson R."/>
            <person name="Durrens P."/>
            <person name="Jean G."/>
            <person name="Marck C."/>
            <person name="Martin T."/>
            <person name="Nikolski M."/>
            <person name="Rolland T."/>
            <person name="Seret M.-L."/>
            <person name="Casaregola S."/>
            <person name="Despons L."/>
            <person name="Fairhead C."/>
            <person name="Fischer G."/>
            <person name="Lafontaine I."/>
            <person name="Leh V."/>
            <person name="Lemaire M."/>
            <person name="de Montigny J."/>
            <person name="Neuveglise C."/>
            <person name="Thierry A."/>
            <person name="Blanc-Lenfle I."/>
            <person name="Bleykasten C."/>
            <person name="Diffels J."/>
            <person name="Fritsch E."/>
            <person name="Frangeul L."/>
            <person name="Goeffon A."/>
            <person name="Jauniaux N."/>
            <person name="Kachouri-Lafond R."/>
            <person name="Payen C."/>
            <person name="Potier S."/>
            <person name="Pribylova L."/>
            <person name="Ozanne C."/>
            <person name="Richard G.-F."/>
            <person name="Sacerdot C."/>
            <person name="Straub M.-L."/>
            <person name="Talla E."/>
        </authorList>
    </citation>
    <scope>NUCLEOTIDE SEQUENCE [LARGE SCALE GENOMIC DNA]</scope>
    <source>
        <strain evidence="2">ATCC 56472 / CBS 6340 / NRRL Y-8284</strain>
    </source>
</reference>
<keyword evidence="2" id="KW-1185">Reference proteome</keyword>
<evidence type="ECO:0000313" key="2">
    <source>
        <dbReference type="Proteomes" id="UP000002036"/>
    </source>
</evidence>
<dbReference type="GeneID" id="8293099"/>
<protein>
    <submittedName>
        <fullName evidence="1">KLTH0F15708p</fullName>
    </submittedName>
</protein>
<proteinExistence type="predicted"/>